<name>A0A0G3FY51_9GAMM</name>
<dbReference type="InterPro" id="IPR051012">
    <property type="entry name" value="CellSynth/LPSAsmb/PSIAsmb"/>
</dbReference>
<dbReference type="PANTHER" id="PTHR45586">
    <property type="entry name" value="TPR REPEAT-CONTAINING PROTEIN PA4667"/>
    <property type="match status" value="1"/>
</dbReference>
<organism evidence="4 5">
    <name type="scientific">Thioalkalivibrio versutus</name>
    <dbReference type="NCBI Taxonomy" id="106634"/>
    <lineage>
        <taxon>Bacteria</taxon>
        <taxon>Pseudomonadati</taxon>
        <taxon>Pseudomonadota</taxon>
        <taxon>Gammaproteobacteria</taxon>
        <taxon>Chromatiales</taxon>
        <taxon>Ectothiorhodospiraceae</taxon>
        <taxon>Thioalkalivibrio</taxon>
    </lineage>
</organism>
<proteinExistence type="predicted"/>
<keyword evidence="1" id="KW-0677">Repeat</keyword>
<sequence length="942" mass="102112">MQEDAGLARPRPIRIPNGRLKPLALAVVLATGVGLAGCDQIGAGSEQDYLERAQALQEKGDYQGARIEYRNALQLNTDAPATRQRLGVVYLQLNNPEEALRQLERAQSLGIPDAQVALPLAEAWFATDRFARIREQEVPEDLAAEERPRLHALRAVAFAAVGEREAAEGELAQIGEREQEPLQALAHAHLSMAQGDAEHAIASLEQALDLQPELGQAWSLLGEYRRITGDPEGAEEAFSRAIEVRPASGRDHMARAMVRLNAGDYEGARADVDGLKQGGSSHPGVHYLDGMLLMEQERHSEARASFEQALAGNRSYSPALLGLGLAHRSLGNMEQAEHNLNRHVQESPGSLQGIRTLTAVYLEQDRVEDALQFVERASRDYTGEPADMAELRGRLLLVAGDSEAGINALRDAAASSPGSQGLQELLAVALLRGGETEEGLDALRAAGGGEASTQQVDTTLVLYLLQTGRYDEALERAQRLQELQPEAAGPLSLQGAALMGLGRTDEARAAFREGVALDPDDISVAMNLAGLELQVGNRRAAREVLEAIQERNPGHARSAQRLANMSLQDGDHQGAARWLQTTIDSQPELLPPHLTLAQIQLQGGQPEQALQTLLAAREHHPGNPDLLYALADVQQSLNRPDAAVTSLAEAVEQAPDNVNLRLALARAHAQAGDEAATESTLRELLEQQPDHYRARLLLARGLLNQERMSDAEPHLARLEERYEDRSEVQALLGRAAMQRDDPAAAVQHYRAALADPGSQRRDWVHALAEAQREAGDGDAGRATLAAWLDENPQDLATWHIHAAQQMAADDRSGAVDSYLRIVEQDGDDVIALNNLAWSLRESDTRQALEHARRAAELAPEAAPVLDTLGAVLIHAGEPAEAADILGRASELAPDDPGIQYHLAWAESEQGEQDAAAERLRRVLDGHDQFPQRADAEALLDRL</sequence>
<keyword evidence="2 3" id="KW-0802">TPR repeat</keyword>
<dbReference type="AlphaFoldDB" id="A0A0G3FY51"/>
<dbReference type="SUPFAM" id="SSF48452">
    <property type="entry name" value="TPR-like"/>
    <property type="match status" value="5"/>
</dbReference>
<dbReference type="SMART" id="SM00028">
    <property type="entry name" value="TPR"/>
    <property type="match status" value="16"/>
</dbReference>
<dbReference type="InterPro" id="IPR011990">
    <property type="entry name" value="TPR-like_helical_dom_sf"/>
</dbReference>
<dbReference type="PATRIC" id="fig|106634.4.peg.51"/>
<evidence type="ECO:0000256" key="2">
    <source>
        <dbReference type="ARBA" id="ARBA00022803"/>
    </source>
</evidence>
<dbReference type="InterPro" id="IPR019734">
    <property type="entry name" value="TPR_rpt"/>
</dbReference>
<feature type="repeat" description="TPR" evidence="3">
    <location>
        <begin position="488"/>
        <end position="521"/>
    </location>
</feature>
<dbReference type="Pfam" id="PF14559">
    <property type="entry name" value="TPR_19"/>
    <property type="match status" value="5"/>
</dbReference>
<dbReference type="NCBIfam" id="TIGR02917">
    <property type="entry name" value="PEP_TPR_lipo"/>
    <property type="match status" value="1"/>
</dbReference>
<dbReference type="KEGG" id="tvr:TVD_00260"/>
<reference evidence="4 5" key="1">
    <citation type="submission" date="2015-04" db="EMBL/GenBank/DDBJ databases">
        <title>Complete Sequence for the Genome of the Thioalkalivibrio versutus D301.</title>
        <authorList>
            <person name="Mu T."/>
            <person name="Zhou J."/>
            <person name="Xu X."/>
        </authorList>
    </citation>
    <scope>NUCLEOTIDE SEQUENCE [LARGE SCALE GENOMIC DNA]</scope>
    <source>
        <strain evidence="4 5">D301</strain>
    </source>
</reference>
<evidence type="ECO:0000256" key="3">
    <source>
        <dbReference type="PROSITE-ProRule" id="PRU00339"/>
    </source>
</evidence>
<dbReference type="Proteomes" id="UP000064201">
    <property type="component" value="Chromosome"/>
</dbReference>
<dbReference type="STRING" id="106634.TVD_00260"/>
<dbReference type="PROSITE" id="PS50005">
    <property type="entry name" value="TPR"/>
    <property type="match status" value="3"/>
</dbReference>
<evidence type="ECO:0000313" key="4">
    <source>
        <dbReference type="EMBL" id="AKJ93888.1"/>
    </source>
</evidence>
<dbReference type="Pfam" id="PF13432">
    <property type="entry name" value="TPR_16"/>
    <property type="match status" value="3"/>
</dbReference>
<evidence type="ECO:0000313" key="5">
    <source>
        <dbReference type="Proteomes" id="UP000064201"/>
    </source>
</evidence>
<feature type="repeat" description="TPR" evidence="3">
    <location>
        <begin position="215"/>
        <end position="248"/>
    </location>
</feature>
<dbReference type="InterPro" id="IPR014266">
    <property type="entry name" value="PEP-CTERM_TPR_PrsT"/>
</dbReference>
<dbReference type="PANTHER" id="PTHR45586:SF1">
    <property type="entry name" value="LIPOPOLYSACCHARIDE ASSEMBLY PROTEIN B"/>
    <property type="match status" value="1"/>
</dbReference>
<accession>A0A0G3FY51</accession>
<evidence type="ECO:0000256" key="1">
    <source>
        <dbReference type="ARBA" id="ARBA00022737"/>
    </source>
</evidence>
<protein>
    <submittedName>
        <fullName evidence="4">Uncharacterized protein</fullName>
    </submittedName>
</protein>
<keyword evidence="5" id="KW-1185">Reference proteome</keyword>
<gene>
    <name evidence="4" type="ORF">TVD_00260</name>
</gene>
<feature type="repeat" description="TPR" evidence="3">
    <location>
        <begin position="862"/>
        <end position="895"/>
    </location>
</feature>
<dbReference type="EMBL" id="CP011367">
    <property type="protein sequence ID" value="AKJ93888.1"/>
    <property type="molecule type" value="Genomic_DNA"/>
</dbReference>
<dbReference type="Gene3D" id="1.25.40.10">
    <property type="entry name" value="Tetratricopeptide repeat domain"/>
    <property type="match status" value="5"/>
</dbReference>